<evidence type="ECO:0000313" key="1">
    <source>
        <dbReference type="EMBL" id="MCM6778961.1"/>
    </source>
</evidence>
<dbReference type="AlphaFoldDB" id="A0A9X2J3C6"/>
<dbReference type="RefSeq" id="WP_251918734.1">
    <property type="nucleotide sequence ID" value="NZ_JAMRXG010000031.1"/>
</dbReference>
<organism evidence="1 2">
    <name type="scientific">Nocardia pulmonis</name>
    <dbReference type="NCBI Taxonomy" id="2951408"/>
    <lineage>
        <taxon>Bacteria</taxon>
        <taxon>Bacillati</taxon>
        <taxon>Actinomycetota</taxon>
        <taxon>Actinomycetes</taxon>
        <taxon>Mycobacteriales</taxon>
        <taxon>Nocardiaceae</taxon>
        <taxon>Nocardia</taxon>
    </lineage>
</organism>
<accession>A0A9X2J3C6</accession>
<dbReference type="EMBL" id="JAMRXG010000031">
    <property type="protein sequence ID" value="MCM6778961.1"/>
    <property type="molecule type" value="Genomic_DNA"/>
</dbReference>
<sequence>MNDGNGIAARSRASRWPNRIRLLAPQSGNAAADVVFHLVALSIIACSPVDAPVAKVLPVEPMDDLRTGNLLRNPEFRSCWQRVMRSRMVGRPVWTGELSGQCAPRLPPDPAKAWV</sequence>
<dbReference type="Proteomes" id="UP001139157">
    <property type="component" value="Unassembled WGS sequence"/>
</dbReference>
<proteinExistence type="predicted"/>
<comment type="caution">
    <text evidence="1">The sequence shown here is derived from an EMBL/GenBank/DDBJ whole genome shotgun (WGS) entry which is preliminary data.</text>
</comment>
<keyword evidence="2" id="KW-1185">Reference proteome</keyword>
<protein>
    <submittedName>
        <fullName evidence="1">Uncharacterized protein</fullName>
    </submittedName>
</protein>
<reference evidence="1" key="1">
    <citation type="submission" date="2022-06" db="EMBL/GenBank/DDBJ databases">
        <title>Novel species in genus nocardia.</title>
        <authorList>
            <person name="Li F."/>
        </authorList>
    </citation>
    <scope>NUCLEOTIDE SEQUENCE</scope>
    <source>
        <strain evidence="1">CDC141</strain>
    </source>
</reference>
<evidence type="ECO:0000313" key="2">
    <source>
        <dbReference type="Proteomes" id="UP001139157"/>
    </source>
</evidence>
<gene>
    <name evidence="1" type="ORF">NDR86_36340</name>
</gene>
<name>A0A9X2J3C6_9NOCA</name>